<evidence type="ECO:0000313" key="2">
    <source>
        <dbReference type="Proteomes" id="UP000286931"/>
    </source>
</evidence>
<proteinExistence type="predicted"/>
<dbReference type="AlphaFoldDB" id="A0A401YN02"/>
<organism evidence="1 2">
    <name type="scientific">Embleya hyalina</name>
    <dbReference type="NCBI Taxonomy" id="516124"/>
    <lineage>
        <taxon>Bacteria</taxon>
        <taxon>Bacillati</taxon>
        <taxon>Actinomycetota</taxon>
        <taxon>Actinomycetes</taxon>
        <taxon>Kitasatosporales</taxon>
        <taxon>Streptomycetaceae</taxon>
        <taxon>Embleya</taxon>
    </lineage>
</organism>
<reference evidence="1 2" key="1">
    <citation type="submission" date="2018-12" db="EMBL/GenBank/DDBJ databases">
        <title>Draft genome sequence of Embleya hyalina NBRC 13850T.</title>
        <authorList>
            <person name="Komaki H."/>
            <person name="Hosoyama A."/>
            <person name="Kimura A."/>
            <person name="Ichikawa N."/>
            <person name="Tamura T."/>
        </authorList>
    </citation>
    <scope>NUCLEOTIDE SEQUENCE [LARGE SCALE GENOMIC DNA]</scope>
    <source>
        <strain evidence="1 2">NBRC 13850</strain>
    </source>
</reference>
<comment type="caution">
    <text evidence="1">The sequence shown here is derived from an EMBL/GenBank/DDBJ whole genome shotgun (WGS) entry which is preliminary data.</text>
</comment>
<dbReference type="Proteomes" id="UP000286931">
    <property type="component" value="Unassembled WGS sequence"/>
</dbReference>
<gene>
    <name evidence="1" type="ORF">EHYA_03669</name>
</gene>
<evidence type="ECO:0000313" key="1">
    <source>
        <dbReference type="EMBL" id="GCD95985.1"/>
    </source>
</evidence>
<accession>A0A401YN02</accession>
<protein>
    <submittedName>
        <fullName evidence="1">Uncharacterized protein</fullName>
    </submittedName>
</protein>
<dbReference type="RefSeq" id="WP_170222189.1">
    <property type="nucleotide sequence ID" value="NZ_BIFH01000019.1"/>
</dbReference>
<name>A0A401YN02_9ACTN</name>
<sequence length="166" mass="18634">MPGVGGLSQNDVFSAESIRDVMNTLAARELIRLEDRSGSVIVRLTREPPSPYGDFEAELEVESSFATVRARLSVRSEDFDDWAECLDLLQEGERDEYGPPVSVYWSNSGRQPWLTVISDDPISVEVGDPTQSGVRVHIPLDLRSVERAWVEHARERLHAVRDAWGV</sequence>
<dbReference type="EMBL" id="BIFH01000019">
    <property type="protein sequence ID" value="GCD95985.1"/>
    <property type="molecule type" value="Genomic_DNA"/>
</dbReference>
<keyword evidence="2" id="KW-1185">Reference proteome</keyword>
<dbReference type="InterPro" id="IPR046003">
    <property type="entry name" value="DUF5959"/>
</dbReference>
<dbReference type="Pfam" id="PF19384">
    <property type="entry name" value="DUF5959"/>
    <property type="match status" value="1"/>
</dbReference>